<keyword evidence="2" id="KW-1185">Reference proteome</keyword>
<sequence length="142" mass="16246">MVNTKPKLRDTNLSLTAYGNFKLKPEGYDEASHDAIMSKVHERARSLCIKFNPNKLQYKLVSVGLFALMFHLQLRQIMQAKSNLAPLNLLPDYSNTLNLEQWIDKGISPTIKGSIYVQCKLKNGWKFFPLSSSVFDQLLKKI</sequence>
<reference evidence="1" key="1">
    <citation type="submission" date="2020-08" db="EMBL/GenBank/DDBJ databases">
        <title>Multicomponent nature underlies the extraordinary mechanical properties of spider dragline silk.</title>
        <authorList>
            <person name="Kono N."/>
            <person name="Nakamura H."/>
            <person name="Mori M."/>
            <person name="Yoshida Y."/>
            <person name="Ohtoshi R."/>
            <person name="Malay A.D."/>
            <person name="Moran D.A.P."/>
            <person name="Tomita M."/>
            <person name="Numata K."/>
            <person name="Arakawa K."/>
        </authorList>
    </citation>
    <scope>NUCLEOTIDE SEQUENCE</scope>
</reference>
<dbReference type="AlphaFoldDB" id="A0A8X6Q3E6"/>
<evidence type="ECO:0000313" key="2">
    <source>
        <dbReference type="Proteomes" id="UP000887013"/>
    </source>
</evidence>
<name>A0A8X6Q3E6_NEPPI</name>
<dbReference type="EMBL" id="BMAW01027736">
    <property type="protein sequence ID" value="GFU03663.1"/>
    <property type="molecule type" value="Genomic_DNA"/>
</dbReference>
<dbReference type="Proteomes" id="UP000887013">
    <property type="component" value="Unassembled WGS sequence"/>
</dbReference>
<protein>
    <submittedName>
        <fullName evidence="1">Uncharacterized protein</fullName>
    </submittedName>
</protein>
<proteinExistence type="predicted"/>
<comment type="caution">
    <text evidence="1">The sequence shown here is derived from an EMBL/GenBank/DDBJ whole genome shotgun (WGS) entry which is preliminary data.</text>
</comment>
<accession>A0A8X6Q3E6</accession>
<organism evidence="1 2">
    <name type="scientific">Nephila pilipes</name>
    <name type="common">Giant wood spider</name>
    <name type="synonym">Nephila maculata</name>
    <dbReference type="NCBI Taxonomy" id="299642"/>
    <lineage>
        <taxon>Eukaryota</taxon>
        <taxon>Metazoa</taxon>
        <taxon>Ecdysozoa</taxon>
        <taxon>Arthropoda</taxon>
        <taxon>Chelicerata</taxon>
        <taxon>Arachnida</taxon>
        <taxon>Araneae</taxon>
        <taxon>Araneomorphae</taxon>
        <taxon>Entelegynae</taxon>
        <taxon>Araneoidea</taxon>
        <taxon>Nephilidae</taxon>
        <taxon>Nephila</taxon>
    </lineage>
</organism>
<evidence type="ECO:0000313" key="1">
    <source>
        <dbReference type="EMBL" id="GFU03663.1"/>
    </source>
</evidence>
<gene>
    <name evidence="1" type="ORF">NPIL_78481</name>
</gene>